<dbReference type="Proteomes" id="UP000588186">
    <property type="component" value="Unassembled WGS sequence"/>
</dbReference>
<evidence type="ECO:0000313" key="2">
    <source>
        <dbReference type="Proteomes" id="UP000588186"/>
    </source>
</evidence>
<reference evidence="1 2" key="1">
    <citation type="submission" date="2020-07" db="EMBL/GenBank/DDBJ databases">
        <authorList>
            <person name="Criscuolo A."/>
        </authorList>
    </citation>
    <scope>NUCLEOTIDE SEQUENCE [LARGE SCALE GENOMIC DNA]</scope>
    <source>
        <strain evidence="1">CIP107946</strain>
    </source>
</reference>
<dbReference type="AlphaFoldDB" id="A0A6V7RFH1"/>
<accession>A0A6V7RFH1</accession>
<proteinExistence type="predicted"/>
<sequence length="156" mass="18297">MLGLFIYKGGFSLLKMDILTHFNDEFTRPLEPIISYFNNDTHIHKNPEVVKAVATYNLALLLLDNEPDIKDMENHVLYGDLYLSEFYITLAKYEAYDTLTDVLDISKEIINLKSLYQKHNDLEKTEKTFIHFGPILYLRDQSFIDDKIDQVLELIM</sequence>
<name>A0A6V7RFH1_9BACL</name>
<protein>
    <submittedName>
        <fullName evidence="1">Uncharacterized protein</fullName>
    </submittedName>
</protein>
<keyword evidence="2" id="KW-1185">Reference proteome</keyword>
<organism evidence="1 2">
    <name type="scientific">Phocicoccus pinnipedialis</name>
    <dbReference type="NCBI Taxonomy" id="110845"/>
    <lineage>
        <taxon>Bacteria</taxon>
        <taxon>Bacillati</taxon>
        <taxon>Bacillota</taxon>
        <taxon>Bacilli</taxon>
        <taxon>Bacillales</taxon>
        <taxon>Salinicoccaceae</taxon>
        <taxon>Phocicoccus</taxon>
    </lineage>
</organism>
<dbReference type="EMBL" id="CAJEWB010000010">
    <property type="protein sequence ID" value="CAD2075674.1"/>
    <property type="molecule type" value="Genomic_DNA"/>
</dbReference>
<comment type="caution">
    <text evidence="1">The sequence shown here is derived from an EMBL/GenBank/DDBJ whole genome shotgun (WGS) entry which is preliminary data.</text>
</comment>
<evidence type="ECO:0000313" key="1">
    <source>
        <dbReference type="EMBL" id="CAD2075674.1"/>
    </source>
</evidence>
<gene>
    <name evidence="1" type="ORF">JEOPIN946_01076</name>
</gene>